<dbReference type="PROSITE" id="PS00061">
    <property type="entry name" value="ADH_SHORT"/>
    <property type="match status" value="1"/>
</dbReference>
<comment type="caution">
    <text evidence="4">The sequence shown here is derived from an EMBL/GenBank/DDBJ whole genome shotgun (WGS) entry which is preliminary data.</text>
</comment>
<dbReference type="PRINTS" id="PR00081">
    <property type="entry name" value="GDHRDH"/>
</dbReference>
<sequence>MRELEGRIAVVTGAAKGIGRGTCKTLAERGAKVILTGRGKNVYDSFEELKKEGYDVSVYVLDVSDEDNAKKVIDQIVNEHGNIDILVNNAGVYCVGTPLEMTNREIDMMMNINTKGVVKMIRAVLPYMIKNNYGRIINISSICGIGGVSPNETYYAMTKSALLGLTKGIALSYASNNITVNTLCPGIIHTPLLEKAAIDTMPDNPQAALDLFATYVPVQRLGRPEDIGNAVAFLADERSGFINGVTIPVDGGQSQKG</sequence>
<keyword evidence="5" id="KW-1185">Reference proteome</keyword>
<evidence type="ECO:0000256" key="2">
    <source>
        <dbReference type="ARBA" id="ARBA00023002"/>
    </source>
</evidence>
<gene>
    <name evidence="4" type="ORF">GC105_12120</name>
</gene>
<name>A0A6A7KB11_9FIRM</name>
<dbReference type="EMBL" id="WHNX01000020">
    <property type="protein sequence ID" value="MPW26535.1"/>
    <property type="molecule type" value="Genomic_DNA"/>
</dbReference>
<dbReference type="AlphaFoldDB" id="A0A6A7KB11"/>
<dbReference type="InterPro" id="IPR050259">
    <property type="entry name" value="SDR"/>
</dbReference>
<dbReference type="EC" id="1.1.1.47" evidence="4"/>
<dbReference type="Pfam" id="PF13561">
    <property type="entry name" value="adh_short_C2"/>
    <property type="match status" value="1"/>
</dbReference>
<accession>A0A6A7KB11</accession>
<protein>
    <submittedName>
        <fullName evidence="4">Glucose 1-dehydrogenase</fullName>
        <ecNumber evidence="4">1.1.1.47</ecNumber>
    </submittedName>
</protein>
<evidence type="ECO:0000313" key="4">
    <source>
        <dbReference type="EMBL" id="MPW26535.1"/>
    </source>
</evidence>
<dbReference type="RefSeq" id="WP_152805143.1">
    <property type="nucleotide sequence ID" value="NZ_WHNX01000020.1"/>
</dbReference>
<evidence type="ECO:0000313" key="5">
    <source>
        <dbReference type="Proteomes" id="UP000440004"/>
    </source>
</evidence>
<dbReference type="FunFam" id="3.40.50.720:FF:000084">
    <property type="entry name" value="Short-chain dehydrogenase reductase"/>
    <property type="match status" value="1"/>
</dbReference>
<evidence type="ECO:0000256" key="3">
    <source>
        <dbReference type="ARBA" id="ARBA00023221"/>
    </source>
</evidence>
<dbReference type="PANTHER" id="PTHR42879:SF2">
    <property type="entry name" value="3-OXOACYL-[ACYL-CARRIER-PROTEIN] REDUCTASE FABG"/>
    <property type="match status" value="1"/>
</dbReference>
<organism evidence="4 5">
    <name type="scientific">Alkalibaculum sporogenes</name>
    <dbReference type="NCBI Taxonomy" id="2655001"/>
    <lineage>
        <taxon>Bacteria</taxon>
        <taxon>Bacillati</taxon>
        <taxon>Bacillota</taxon>
        <taxon>Clostridia</taxon>
        <taxon>Eubacteriales</taxon>
        <taxon>Eubacteriaceae</taxon>
        <taxon>Alkalibaculum</taxon>
    </lineage>
</organism>
<keyword evidence="3" id="KW-0753">Steroid metabolism</keyword>
<dbReference type="InterPro" id="IPR036291">
    <property type="entry name" value="NAD(P)-bd_dom_sf"/>
</dbReference>
<comment type="similarity">
    <text evidence="1">Belongs to the short-chain dehydrogenases/reductases (SDR) family.</text>
</comment>
<dbReference type="Proteomes" id="UP000440004">
    <property type="component" value="Unassembled WGS sequence"/>
</dbReference>
<reference evidence="4 5" key="1">
    <citation type="submission" date="2019-10" db="EMBL/GenBank/DDBJ databases">
        <title>Alkalibaculum tamaniensis sp.nov., a new alkaliphilic acetogen, isolated on methoxylated aromatics from a mud volcano.</title>
        <authorList>
            <person name="Khomyakova M.A."/>
            <person name="Merkel A.Y."/>
            <person name="Bonch-Osmolovskaya E.A."/>
            <person name="Slobodkin A.I."/>
        </authorList>
    </citation>
    <scope>NUCLEOTIDE SEQUENCE [LARGE SCALE GENOMIC DNA]</scope>
    <source>
        <strain evidence="4 5">M08DMB</strain>
    </source>
</reference>
<dbReference type="InterPro" id="IPR002347">
    <property type="entry name" value="SDR_fam"/>
</dbReference>
<dbReference type="PRINTS" id="PR00080">
    <property type="entry name" value="SDRFAMILY"/>
</dbReference>
<keyword evidence="2 4" id="KW-0560">Oxidoreductase</keyword>
<dbReference type="PANTHER" id="PTHR42879">
    <property type="entry name" value="3-OXOACYL-(ACYL-CARRIER-PROTEIN) REDUCTASE"/>
    <property type="match status" value="1"/>
</dbReference>
<dbReference type="NCBIfam" id="NF005559">
    <property type="entry name" value="PRK07231.1"/>
    <property type="match status" value="1"/>
</dbReference>
<dbReference type="SUPFAM" id="SSF51735">
    <property type="entry name" value="NAD(P)-binding Rossmann-fold domains"/>
    <property type="match status" value="1"/>
</dbReference>
<dbReference type="CDD" id="cd05233">
    <property type="entry name" value="SDR_c"/>
    <property type="match status" value="1"/>
</dbReference>
<dbReference type="Gene3D" id="3.40.50.720">
    <property type="entry name" value="NAD(P)-binding Rossmann-like Domain"/>
    <property type="match status" value="1"/>
</dbReference>
<evidence type="ECO:0000256" key="1">
    <source>
        <dbReference type="ARBA" id="ARBA00006484"/>
    </source>
</evidence>
<keyword evidence="3" id="KW-0443">Lipid metabolism</keyword>
<proteinExistence type="inferred from homology"/>
<dbReference type="GO" id="GO:0008206">
    <property type="term" value="P:bile acid metabolic process"/>
    <property type="evidence" value="ECO:0007669"/>
    <property type="project" value="UniProtKB-ARBA"/>
</dbReference>
<dbReference type="GO" id="GO:0047936">
    <property type="term" value="F:glucose 1-dehydrogenase [NAD(P)+] activity"/>
    <property type="evidence" value="ECO:0007669"/>
    <property type="project" value="UniProtKB-EC"/>
</dbReference>
<dbReference type="InterPro" id="IPR020904">
    <property type="entry name" value="Sc_DH/Rdtase_CS"/>
</dbReference>